<sequence>MNLDSPQRIHIAPQGYEEQRIYKPAIENRADKVVLLVTEGDEQSNKCQKNVEEELRDASIEVEKKNCDIFDQDESIQTISELIYSYSDDDVKVNISTGSKITAISGMLACMLTGATPYYVKAEDYGDEPVSKGVEDVISLPAYPIDPPQKSFVKVLSFLKEREDSDEKVKISDLNNFVQEEELDPVEGIERKDDRNIYDIVNRDIIDPLVEKEYIRKQPYAGSKYLTLTPKGKRTLDFSRHLID</sequence>
<dbReference type="AlphaFoldDB" id="A0A1N7H4F1"/>
<organism evidence="3 4">
    <name type="scientific">Natronorubrum thiooxidans</name>
    <dbReference type="NCBI Taxonomy" id="308853"/>
    <lineage>
        <taxon>Archaea</taxon>
        <taxon>Methanobacteriati</taxon>
        <taxon>Methanobacteriota</taxon>
        <taxon>Stenosarchaea group</taxon>
        <taxon>Halobacteria</taxon>
        <taxon>Halobacteriales</taxon>
        <taxon>Natrialbaceae</taxon>
        <taxon>Natronorubrum</taxon>
    </lineage>
</organism>
<evidence type="ECO:0000259" key="1">
    <source>
        <dbReference type="Pfam" id="PF19810"/>
    </source>
</evidence>
<dbReference type="InterPro" id="IPR054162">
    <property type="entry name" value="DUF6293_C"/>
</dbReference>
<dbReference type="Pfam" id="PF22665">
    <property type="entry name" value="WHD_DUF6293"/>
    <property type="match status" value="1"/>
</dbReference>
<dbReference type="EMBL" id="FTNR01000024">
    <property type="protein sequence ID" value="SIS19714.1"/>
    <property type="molecule type" value="Genomic_DNA"/>
</dbReference>
<gene>
    <name evidence="3" type="ORF">SAMN05421752_12416</name>
</gene>
<dbReference type="RefSeq" id="WP_076610796.1">
    <property type="nucleotide sequence ID" value="NZ_FTNR01000024.1"/>
</dbReference>
<accession>A0A1N7H4F1</accession>
<dbReference type="OrthoDB" id="142096at2157"/>
<evidence type="ECO:0000313" key="3">
    <source>
        <dbReference type="EMBL" id="SIS19714.1"/>
    </source>
</evidence>
<evidence type="ECO:0000259" key="2">
    <source>
        <dbReference type="Pfam" id="PF22665"/>
    </source>
</evidence>
<evidence type="ECO:0000313" key="4">
    <source>
        <dbReference type="Proteomes" id="UP000185936"/>
    </source>
</evidence>
<feature type="domain" description="HFX-2341-like N-terminal" evidence="1">
    <location>
        <begin position="8"/>
        <end position="125"/>
    </location>
</feature>
<reference evidence="4" key="1">
    <citation type="submission" date="2017-01" db="EMBL/GenBank/DDBJ databases">
        <authorList>
            <person name="Varghese N."/>
            <person name="Submissions S."/>
        </authorList>
    </citation>
    <scope>NUCLEOTIDE SEQUENCE [LARGE SCALE GENOMIC DNA]</scope>
    <source>
        <strain evidence="4">type strain: HArc-</strain>
    </source>
</reference>
<dbReference type="Proteomes" id="UP000185936">
    <property type="component" value="Unassembled WGS sequence"/>
</dbReference>
<proteinExistence type="predicted"/>
<protein>
    <submittedName>
        <fullName evidence="3">CRISPR locus-related DNA-binding protein</fullName>
    </submittedName>
</protein>
<keyword evidence="3" id="KW-0238">DNA-binding</keyword>
<keyword evidence="4" id="KW-1185">Reference proteome</keyword>
<dbReference type="Pfam" id="PF19810">
    <property type="entry name" value="HFX_2341_N"/>
    <property type="match status" value="1"/>
</dbReference>
<dbReference type="Gene3D" id="3.40.50.10770">
    <property type="entry name" value="Hypothetical protein VC1899 like domain (Restriction endonuclease-like)"/>
    <property type="match status" value="1"/>
</dbReference>
<feature type="domain" description="DUF6293" evidence="2">
    <location>
        <begin position="140"/>
        <end position="238"/>
    </location>
</feature>
<name>A0A1N7H4F1_9EURY</name>
<dbReference type="GO" id="GO:0003677">
    <property type="term" value="F:DNA binding"/>
    <property type="evidence" value="ECO:0007669"/>
    <property type="project" value="UniProtKB-KW"/>
</dbReference>
<dbReference type="InterPro" id="IPR046260">
    <property type="entry name" value="HFX_2341-like_N"/>
</dbReference>